<protein>
    <submittedName>
        <fullName evidence="2">Uncharacterized protein</fullName>
    </submittedName>
</protein>
<dbReference type="AlphaFoldDB" id="A0AAD7KS59"/>
<proteinExistence type="predicted"/>
<organism evidence="2 3">
    <name type="scientific">Quillaja saponaria</name>
    <name type="common">Soap bark tree</name>
    <dbReference type="NCBI Taxonomy" id="32244"/>
    <lineage>
        <taxon>Eukaryota</taxon>
        <taxon>Viridiplantae</taxon>
        <taxon>Streptophyta</taxon>
        <taxon>Embryophyta</taxon>
        <taxon>Tracheophyta</taxon>
        <taxon>Spermatophyta</taxon>
        <taxon>Magnoliopsida</taxon>
        <taxon>eudicotyledons</taxon>
        <taxon>Gunneridae</taxon>
        <taxon>Pentapetalae</taxon>
        <taxon>rosids</taxon>
        <taxon>fabids</taxon>
        <taxon>Fabales</taxon>
        <taxon>Quillajaceae</taxon>
        <taxon>Quillaja</taxon>
    </lineage>
</organism>
<keyword evidence="1" id="KW-1133">Transmembrane helix</keyword>
<sequence length="69" mass="7630">MTTLSVTMRNGIHGDVSLRRVLHISHGFGLLAIISLILLPRLVIDTHVPYEASECTSPLWLKHSSIQLA</sequence>
<evidence type="ECO:0000313" key="2">
    <source>
        <dbReference type="EMBL" id="KAJ7944221.1"/>
    </source>
</evidence>
<reference evidence="2" key="1">
    <citation type="journal article" date="2023" name="Science">
        <title>Elucidation of the pathway for biosynthesis of saponin adjuvants from the soapbark tree.</title>
        <authorList>
            <person name="Reed J."/>
            <person name="Orme A."/>
            <person name="El-Demerdash A."/>
            <person name="Owen C."/>
            <person name="Martin L.B.B."/>
            <person name="Misra R.C."/>
            <person name="Kikuchi S."/>
            <person name="Rejzek M."/>
            <person name="Martin A.C."/>
            <person name="Harkess A."/>
            <person name="Leebens-Mack J."/>
            <person name="Louveau T."/>
            <person name="Stephenson M.J."/>
            <person name="Osbourn A."/>
        </authorList>
    </citation>
    <scope>NUCLEOTIDE SEQUENCE</scope>
    <source>
        <strain evidence="2">S10</strain>
    </source>
</reference>
<keyword evidence="1" id="KW-0472">Membrane</keyword>
<keyword evidence="3" id="KW-1185">Reference proteome</keyword>
<evidence type="ECO:0000256" key="1">
    <source>
        <dbReference type="SAM" id="Phobius"/>
    </source>
</evidence>
<name>A0AAD7KS59_QUISA</name>
<evidence type="ECO:0000313" key="3">
    <source>
        <dbReference type="Proteomes" id="UP001163823"/>
    </source>
</evidence>
<gene>
    <name evidence="2" type="ORF">O6P43_033658</name>
</gene>
<feature type="transmembrane region" description="Helical" evidence="1">
    <location>
        <begin position="21"/>
        <end position="44"/>
    </location>
</feature>
<dbReference type="EMBL" id="JARAOO010000014">
    <property type="protein sequence ID" value="KAJ7944221.1"/>
    <property type="molecule type" value="Genomic_DNA"/>
</dbReference>
<keyword evidence="1" id="KW-0812">Transmembrane</keyword>
<dbReference type="KEGG" id="qsa:O6P43_033658"/>
<comment type="caution">
    <text evidence="2">The sequence shown here is derived from an EMBL/GenBank/DDBJ whole genome shotgun (WGS) entry which is preliminary data.</text>
</comment>
<dbReference type="Proteomes" id="UP001163823">
    <property type="component" value="Chromosome 14"/>
</dbReference>
<accession>A0AAD7KS59</accession>